<sequence length="65" mass="6630">MELRSETVLVLGATGNAGPNVTDQFVDQGAAAADRTLAESLDAELAARVADRVVQTTGGQSVVES</sequence>
<comment type="caution">
    <text evidence="1">The sequence shown here is derived from an EMBL/GenBank/DDBJ whole genome shotgun (WGS) entry which is preliminary data.</text>
</comment>
<protein>
    <submittedName>
        <fullName evidence="1">Uncharacterized protein</fullName>
    </submittedName>
</protein>
<accession>A0A8J8C8E4</accession>
<dbReference type="SUPFAM" id="SSF51735">
    <property type="entry name" value="NAD(P)-binding Rossmann-fold domains"/>
    <property type="match status" value="1"/>
</dbReference>
<dbReference type="EMBL" id="JAHQXF010000003">
    <property type="protein sequence ID" value="MBV0925993.1"/>
    <property type="molecule type" value="Genomic_DNA"/>
</dbReference>
<dbReference type="AlphaFoldDB" id="A0A8J8C8E4"/>
<name>A0A8J8C8E4_9EURY</name>
<evidence type="ECO:0000313" key="2">
    <source>
        <dbReference type="Proteomes" id="UP000766550"/>
    </source>
</evidence>
<organism evidence="1 2">
    <name type="scientific">Haloarcula limicola</name>
    <dbReference type="NCBI Taxonomy" id="1429915"/>
    <lineage>
        <taxon>Archaea</taxon>
        <taxon>Methanobacteriati</taxon>
        <taxon>Methanobacteriota</taxon>
        <taxon>Stenosarchaea group</taxon>
        <taxon>Halobacteria</taxon>
        <taxon>Halobacteriales</taxon>
        <taxon>Haloarculaceae</taxon>
        <taxon>Haloarcula</taxon>
    </lineage>
</organism>
<proteinExistence type="predicted"/>
<evidence type="ECO:0000313" key="1">
    <source>
        <dbReference type="EMBL" id="MBV0925993.1"/>
    </source>
</evidence>
<dbReference type="Proteomes" id="UP000766550">
    <property type="component" value="Unassembled WGS sequence"/>
</dbReference>
<gene>
    <name evidence="1" type="ORF">KTS45_17455</name>
</gene>
<dbReference type="RefSeq" id="WP_194242923.1">
    <property type="nucleotide sequence ID" value="NZ_JAHQXF010000003.1"/>
</dbReference>
<dbReference type="InterPro" id="IPR036291">
    <property type="entry name" value="NAD(P)-bd_dom_sf"/>
</dbReference>
<keyword evidence="2" id="KW-1185">Reference proteome</keyword>
<reference evidence="1 2" key="1">
    <citation type="submission" date="2021-06" db="EMBL/GenBank/DDBJ databases">
        <title>New haloarchaea isolates fom saline soil.</title>
        <authorList>
            <person name="Duran-Viseras A."/>
            <person name="Sanchez-Porro C.S."/>
            <person name="Ventosa A."/>
        </authorList>
    </citation>
    <scope>NUCLEOTIDE SEQUENCE [LARGE SCALE GENOMIC DNA]</scope>
    <source>
        <strain evidence="1 2">JCM 183640</strain>
    </source>
</reference>